<evidence type="ECO:0008006" key="3">
    <source>
        <dbReference type="Google" id="ProtNLM"/>
    </source>
</evidence>
<dbReference type="AlphaFoldDB" id="A0A158DND2"/>
<comment type="caution">
    <text evidence="1">The sequence shown here is derived from an EMBL/GenBank/DDBJ whole genome shotgun (WGS) entry which is preliminary data.</text>
</comment>
<evidence type="ECO:0000313" key="1">
    <source>
        <dbReference type="EMBL" id="SAK96108.1"/>
    </source>
</evidence>
<evidence type="ECO:0000313" key="2">
    <source>
        <dbReference type="Proteomes" id="UP000071859"/>
    </source>
</evidence>
<dbReference type="EMBL" id="FCOX02000034">
    <property type="protein sequence ID" value="SAK96108.1"/>
    <property type="molecule type" value="Genomic_DNA"/>
</dbReference>
<dbReference type="InterPro" id="IPR009078">
    <property type="entry name" value="Ferritin-like_SF"/>
</dbReference>
<dbReference type="Proteomes" id="UP000071859">
    <property type="component" value="Unassembled WGS sequence"/>
</dbReference>
<sequence>MRTGVLVPRMHRRTVTRCMTSMYDLYADLFDEALLLRRTFIAVIDAESSRSSHMKAVQHESTQSSQQQRYAKCIEVSRRIRWDIDRDVLRGRHFDPAHKFMPDGLSEVNRLPFLDARERRLMSQVQGRTYANMFGMIERFIGAKMLEVGRDHALGDQSALEAIVRFTDEELKHQELFRRVEKLAAEALPAGYRFVPQADEVAAFVLGKSTWSILALTCCIEIVTQVHYRQSMESDSSLSPLFKDIFLFHWKEESQHAIIDELEWLREDARIDDAARDVAVGDLIDLVAAIDGMMQAQAAADAHYFITLLDRALSDEEEARVHALLVDAYRWQYIISGVDEPRFGEILMSVIDERQGERLGAALAPMRRRALASEFDALA</sequence>
<accession>A0A158DND2</accession>
<gene>
    <name evidence="1" type="ORF">AWB78_05400</name>
</gene>
<protein>
    <recommendedName>
        <fullName evidence="3">p-aminobenzoate N-oxygenase AurF</fullName>
    </recommendedName>
</protein>
<proteinExistence type="predicted"/>
<name>A0A158DND2_9BURK</name>
<dbReference type="SUPFAM" id="SSF47240">
    <property type="entry name" value="Ferritin-like"/>
    <property type="match status" value="1"/>
</dbReference>
<organism evidence="1 2">
    <name type="scientific">Caballeronia calidae</name>
    <dbReference type="NCBI Taxonomy" id="1777139"/>
    <lineage>
        <taxon>Bacteria</taxon>
        <taxon>Pseudomonadati</taxon>
        <taxon>Pseudomonadota</taxon>
        <taxon>Betaproteobacteria</taxon>
        <taxon>Burkholderiales</taxon>
        <taxon>Burkholderiaceae</taxon>
        <taxon>Caballeronia</taxon>
    </lineage>
</organism>
<keyword evidence="2" id="KW-1185">Reference proteome</keyword>
<reference evidence="1" key="1">
    <citation type="submission" date="2016-01" db="EMBL/GenBank/DDBJ databases">
        <authorList>
            <person name="Peeters C."/>
        </authorList>
    </citation>
    <scope>NUCLEOTIDE SEQUENCE</scope>
    <source>
        <strain evidence="1">LMG 29321</strain>
    </source>
</reference>